<dbReference type="STRING" id="3476.A0A2P5ASI3"/>
<dbReference type="GO" id="GO:0016020">
    <property type="term" value="C:membrane"/>
    <property type="evidence" value="ECO:0007669"/>
    <property type="project" value="TreeGrafter"/>
</dbReference>
<sequence length="156" mass="18115">MCVEQSRQGDVYSCGIVLLEMFTRRRPTNEMFNNFVQMALSERLVHIMDSSLLSREVEEITTRSKDGRRYNNNGRTEIYSEKGNINYENPNQRSVHMQNCLVSVLKIGLTCSEESLKERMNMGDVIRELQHIRYANLDVGIQNQKQRTSLKTCTTT</sequence>
<organism evidence="1 2">
    <name type="scientific">Parasponia andersonii</name>
    <name type="common">Sponia andersonii</name>
    <dbReference type="NCBI Taxonomy" id="3476"/>
    <lineage>
        <taxon>Eukaryota</taxon>
        <taxon>Viridiplantae</taxon>
        <taxon>Streptophyta</taxon>
        <taxon>Embryophyta</taxon>
        <taxon>Tracheophyta</taxon>
        <taxon>Spermatophyta</taxon>
        <taxon>Magnoliopsida</taxon>
        <taxon>eudicotyledons</taxon>
        <taxon>Gunneridae</taxon>
        <taxon>Pentapetalae</taxon>
        <taxon>rosids</taxon>
        <taxon>fabids</taxon>
        <taxon>Rosales</taxon>
        <taxon>Cannabaceae</taxon>
        <taxon>Parasponia</taxon>
    </lineage>
</organism>
<protein>
    <submittedName>
        <fullName evidence="1">Protein kinase-like domain containing protein</fullName>
    </submittedName>
</protein>
<reference evidence="2" key="1">
    <citation type="submission" date="2016-06" db="EMBL/GenBank/DDBJ databases">
        <title>Parallel loss of symbiosis genes in relatives of nitrogen-fixing non-legume Parasponia.</title>
        <authorList>
            <person name="Van Velzen R."/>
            <person name="Holmer R."/>
            <person name="Bu F."/>
            <person name="Rutten L."/>
            <person name="Van Zeijl A."/>
            <person name="Liu W."/>
            <person name="Santuari L."/>
            <person name="Cao Q."/>
            <person name="Sharma T."/>
            <person name="Shen D."/>
            <person name="Roswanjaya Y."/>
            <person name="Wardhani T."/>
            <person name="Kalhor M.S."/>
            <person name="Jansen J."/>
            <person name="Van den Hoogen J."/>
            <person name="Gungor B."/>
            <person name="Hartog M."/>
            <person name="Hontelez J."/>
            <person name="Verver J."/>
            <person name="Yang W.-C."/>
            <person name="Schijlen E."/>
            <person name="Repin R."/>
            <person name="Schilthuizen M."/>
            <person name="Schranz E."/>
            <person name="Heidstra R."/>
            <person name="Miyata K."/>
            <person name="Fedorova E."/>
            <person name="Kohlen W."/>
            <person name="Bisseling T."/>
            <person name="Smit S."/>
            <person name="Geurts R."/>
        </authorList>
    </citation>
    <scope>NUCLEOTIDE SEQUENCE [LARGE SCALE GENOMIC DNA]</scope>
    <source>
        <strain evidence="2">cv. WU1-14</strain>
    </source>
</reference>
<dbReference type="Proteomes" id="UP000237105">
    <property type="component" value="Unassembled WGS sequence"/>
</dbReference>
<dbReference type="EMBL" id="JXTB01000464">
    <property type="protein sequence ID" value="PON39508.1"/>
    <property type="molecule type" value="Genomic_DNA"/>
</dbReference>
<comment type="caution">
    <text evidence="1">The sequence shown here is derived from an EMBL/GenBank/DDBJ whole genome shotgun (WGS) entry which is preliminary data.</text>
</comment>
<keyword evidence="2" id="KW-1185">Reference proteome</keyword>
<proteinExistence type="predicted"/>
<dbReference type="Gene3D" id="1.10.510.10">
    <property type="entry name" value="Transferase(Phosphotransferase) domain 1"/>
    <property type="match status" value="1"/>
</dbReference>
<keyword evidence="1" id="KW-0808">Transferase</keyword>
<dbReference type="GO" id="GO:0016301">
    <property type="term" value="F:kinase activity"/>
    <property type="evidence" value="ECO:0007669"/>
    <property type="project" value="UniProtKB-KW"/>
</dbReference>
<dbReference type="PANTHER" id="PTHR48055">
    <property type="entry name" value="LEUCINE-RICH REPEAT RECEPTOR PROTEIN KINASE EMS1"/>
    <property type="match status" value="1"/>
</dbReference>
<gene>
    <name evidence="1" type="ORF">PanWU01x14_304740</name>
</gene>
<dbReference type="AlphaFoldDB" id="A0A2P5ASI3"/>
<evidence type="ECO:0000313" key="1">
    <source>
        <dbReference type="EMBL" id="PON39508.1"/>
    </source>
</evidence>
<evidence type="ECO:0000313" key="2">
    <source>
        <dbReference type="Proteomes" id="UP000237105"/>
    </source>
</evidence>
<dbReference type="InterPro" id="IPR051564">
    <property type="entry name" value="LRR_receptor-like_kinase"/>
</dbReference>
<dbReference type="OrthoDB" id="1103805at2759"/>
<keyword evidence="1" id="KW-0418">Kinase</keyword>
<dbReference type="PANTHER" id="PTHR48055:SF57">
    <property type="entry name" value="PROTEIN KINASE DOMAIN-CONTAINING PROTEIN"/>
    <property type="match status" value="1"/>
</dbReference>
<dbReference type="SUPFAM" id="SSF56112">
    <property type="entry name" value="Protein kinase-like (PK-like)"/>
    <property type="match status" value="1"/>
</dbReference>
<name>A0A2P5ASI3_PARAD</name>
<accession>A0A2P5ASI3</accession>
<dbReference type="InterPro" id="IPR011009">
    <property type="entry name" value="Kinase-like_dom_sf"/>
</dbReference>